<protein>
    <submittedName>
        <fullName evidence="3">DUF2637 domain-containing protein</fullName>
    </submittedName>
</protein>
<sequence>MTRPPKVVWAGLAVVLAAAAVLSFDALRALAVAVAIPGHLAWLLPIAVDAGAAVSCATWLGGRTTRDAARFAGRMTWALLVVTVAGNAGQLGMHAHNVDPPWWVAVAVGSIPPAVVGATVHLVVLLVRHPALEVLATTPPAAPPAPPAEVEAEPEGTPTVLSDPPDVGDDVVVDLQPLEDEPETVEQRAARLIADGAGRQRLIKELEISEWKARQLLAAGGAR</sequence>
<feature type="region of interest" description="Disordered" evidence="1">
    <location>
        <begin position="138"/>
        <end position="167"/>
    </location>
</feature>
<name>A0A6M6JHI5_9PSEU</name>
<dbReference type="AlphaFoldDB" id="A0A6M6JHI5"/>
<feature type="transmembrane region" description="Helical" evidence="2">
    <location>
        <begin position="72"/>
        <end position="90"/>
    </location>
</feature>
<keyword evidence="2" id="KW-0472">Membrane</keyword>
<dbReference type="KEGG" id="pbro:HOP40_13085"/>
<evidence type="ECO:0000313" key="4">
    <source>
        <dbReference type="Proteomes" id="UP000505377"/>
    </source>
</evidence>
<feature type="transmembrane region" description="Helical" evidence="2">
    <location>
        <begin position="102"/>
        <end position="127"/>
    </location>
</feature>
<dbReference type="RefSeq" id="WP_172158178.1">
    <property type="nucleotide sequence ID" value="NZ_CP053564.1"/>
</dbReference>
<dbReference type="EMBL" id="CP053564">
    <property type="protein sequence ID" value="QJY46635.1"/>
    <property type="molecule type" value="Genomic_DNA"/>
</dbReference>
<feature type="transmembrane region" description="Helical" evidence="2">
    <location>
        <begin position="41"/>
        <end position="60"/>
    </location>
</feature>
<keyword evidence="2" id="KW-1133">Transmembrane helix</keyword>
<reference evidence="3 4" key="1">
    <citation type="submission" date="2020-05" db="EMBL/GenBank/DDBJ databases">
        <authorList>
            <person name="Mo P."/>
        </authorList>
    </citation>
    <scope>NUCLEOTIDE SEQUENCE [LARGE SCALE GENOMIC DNA]</scope>
    <source>
        <strain evidence="3 4">Gen01</strain>
    </source>
</reference>
<dbReference type="InterPro" id="IPR021235">
    <property type="entry name" value="DUF2637"/>
</dbReference>
<evidence type="ECO:0000256" key="2">
    <source>
        <dbReference type="SAM" id="Phobius"/>
    </source>
</evidence>
<evidence type="ECO:0000256" key="1">
    <source>
        <dbReference type="SAM" id="MobiDB-lite"/>
    </source>
</evidence>
<gene>
    <name evidence="3" type="ORF">HOP40_13085</name>
</gene>
<keyword evidence="2" id="KW-0812">Transmembrane</keyword>
<evidence type="ECO:0000313" key="3">
    <source>
        <dbReference type="EMBL" id="QJY46635.1"/>
    </source>
</evidence>
<dbReference type="Proteomes" id="UP000505377">
    <property type="component" value="Chromosome"/>
</dbReference>
<accession>A0A6M6JHI5</accession>
<organism evidence="3 4">
    <name type="scientific">Pseudonocardia broussonetiae</name>
    <dbReference type="NCBI Taxonomy" id="2736640"/>
    <lineage>
        <taxon>Bacteria</taxon>
        <taxon>Bacillati</taxon>
        <taxon>Actinomycetota</taxon>
        <taxon>Actinomycetes</taxon>
        <taxon>Pseudonocardiales</taxon>
        <taxon>Pseudonocardiaceae</taxon>
        <taxon>Pseudonocardia</taxon>
    </lineage>
</organism>
<dbReference type="Pfam" id="PF10935">
    <property type="entry name" value="DUF2637"/>
    <property type="match status" value="1"/>
</dbReference>
<keyword evidence="4" id="KW-1185">Reference proteome</keyword>
<proteinExistence type="predicted"/>